<keyword evidence="2" id="KW-1185">Reference proteome</keyword>
<dbReference type="EMBL" id="JAWDGP010001651">
    <property type="protein sequence ID" value="KAK3789576.1"/>
    <property type="molecule type" value="Genomic_DNA"/>
</dbReference>
<accession>A0AAE1ALW2</accession>
<proteinExistence type="predicted"/>
<dbReference type="Proteomes" id="UP001283361">
    <property type="component" value="Unassembled WGS sequence"/>
</dbReference>
<reference evidence="1" key="1">
    <citation type="journal article" date="2023" name="G3 (Bethesda)">
        <title>A reference genome for the long-term kleptoplast-retaining sea slug Elysia crispata morphotype clarki.</title>
        <authorList>
            <person name="Eastman K.E."/>
            <person name="Pendleton A.L."/>
            <person name="Shaikh M.A."/>
            <person name="Suttiyut T."/>
            <person name="Ogas R."/>
            <person name="Tomko P."/>
            <person name="Gavelis G."/>
            <person name="Widhalm J.R."/>
            <person name="Wisecaver J.H."/>
        </authorList>
    </citation>
    <scope>NUCLEOTIDE SEQUENCE</scope>
    <source>
        <strain evidence="1">ECLA1</strain>
    </source>
</reference>
<evidence type="ECO:0000313" key="2">
    <source>
        <dbReference type="Proteomes" id="UP001283361"/>
    </source>
</evidence>
<organism evidence="1 2">
    <name type="scientific">Elysia crispata</name>
    <name type="common">lettuce slug</name>
    <dbReference type="NCBI Taxonomy" id="231223"/>
    <lineage>
        <taxon>Eukaryota</taxon>
        <taxon>Metazoa</taxon>
        <taxon>Spiralia</taxon>
        <taxon>Lophotrochozoa</taxon>
        <taxon>Mollusca</taxon>
        <taxon>Gastropoda</taxon>
        <taxon>Heterobranchia</taxon>
        <taxon>Euthyneura</taxon>
        <taxon>Panpulmonata</taxon>
        <taxon>Sacoglossa</taxon>
        <taxon>Placobranchoidea</taxon>
        <taxon>Plakobranchidae</taxon>
        <taxon>Elysia</taxon>
    </lineage>
</organism>
<name>A0AAE1ALW2_9GAST</name>
<protein>
    <submittedName>
        <fullName evidence="1">Uncharacterized protein</fullName>
    </submittedName>
</protein>
<sequence>MQSKVWSLTRSRLSVGVWCQDESVSYRVMVRAATCAVSLLRPADLREPSACGQRCEPSGNRLYGFSKDELPFSVWMLSTMDFSRINPEISWDKQ</sequence>
<dbReference type="AlphaFoldDB" id="A0AAE1ALW2"/>
<comment type="caution">
    <text evidence="1">The sequence shown here is derived from an EMBL/GenBank/DDBJ whole genome shotgun (WGS) entry which is preliminary data.</text>
</comment>
<evidence type="ECO:0000313" key="1">
    <source>
        <dbReference type="EMBL" id="KAK3789576.1"/>
    </source>
</evidence>
<gene>
    <name evidence="1" type="ORF">RRG08_016255</name>
</gene>